<reference evidence="2" key="4">
    <citation type="journal article" date="2015" name="G3 (Bethesda)">
        <title>Genome sequences of three phytopathogenic species of the Magnaporthaceae family of fungi.</title>
        <authorList>
            <person name="Okagaki L.H."/>
            <person name="Nunes C.C."/>
            <person name="Sailsbery J."/>
            <person name="Clay B."/>
            <person name="Brown D."/>
            <person name="John T."/>
            <person name="Oh Y."/>
            <person name="Young N."/>
            <person name="Fitzgerald M."/>
            <person name="Haas B.J."/>
            <person name="Zeng Q."/>
            <person name="Young S."/>
            <person name="Adiconis X."/>
            <person name="Fan L."/>
            <person name="Levin J.Z."/>
            <person name="Mitchell T.K."/>
            <person name="Okubara P.A."/>
            <person name="Farman M.L."/>
            <person name="Kohn L.M."/>
            <person name="Birren B."/>
            <person name="Ma L.-J."/>
            <person name="Dean R.A."/>
        </authorList>
    </citation>
    <scope>NUCLEOTIDE SEQUENCE</scope>
    <source>
        <strain evidence="2">ATCC 64411 / 73-15</strain>
    </source>
</reference>
<reference evidence="3" key="1">
    <citation type="submission" date="2010-05" db="EMBL/GenBank/DDBJ databases">
        <title>The genome sequence of Magnaporthe poae strain ATCC 64411.</title>
        <authorList>
            <person name="Ma L.-J."/>
            <person name="Dead R."/>
            <person name="Young S."/>
            <person name="Zeng Q."/>
            <person name="Koehrsen M."/>
            <person name="Alvarado L."/>
            <person name="Berlin A."/>
            <person name="Chapman S.B."/>
            <person name="Chen Z."/>
            <person name="Freedman E."/>
            <person name="Gellesch M."/>
            <person name="Goldberg J."/>
            <person name="Griggs A."/>
            <person name="Gujja S."/>
            <person name="Heilman E.R."/>
            <person name="Heiman D."/>
            <person name="Hepburn T."/>
            <person name="Howarth C."/>
            <person name="Jen D."/>
            <person name="Larson L."/>
            <person name="Mehta T."/>
            <person name="Neiman D."/>
            <person name="Pearson M."/>
            <person name="Roberts A."/>
            <person name="Saif S."/>
            <person name="Shea T."/>
            <person name="Shenoy N."/>
            <person name="Sisk P."/>
            <person name="Stolte C."/>
            <person name="Sykes S."/>
            <person name="Walk T."/>
            <person name="White J."/>
            <person name="Yandava C."/>
            <person name="Haas B."/>
            <person name="Nusbaum C."/>
            <person name="Birren B."/>
        </authorList>
    </citation>
    <scope>NUCLEOTIDE SEQUENCE [LARGE SCALE GENOMIC DNA]</scope>
    <source>
        <strain evidence="3">ATCC 64411 / 73-15</strain>
    </source>
</reference>
<organism evidence="2 3">
    <name type="scientific">Magnaporthiopsis poae (strain ATCC 64411 / 73-15)</name>
    <name type="common">Kentucky bluegrass fungus</name>
    <name type="synonym">Magnaporthe poae</name>
    <dbReference type="NCBI Taxonomy" id="644358"/>
    <lineage>
        <taxon>Eukaryota</taxon>
        <taxon>Fungi</taxon>
        <taxon>Dikarya</taxon>
        <taxon>Ascomycota</taxon>
        <taxon>Pezizomycotina</taxon>
        <taxon>Sordariomycetes</taxon>
        <taxon>Sordariomycetidae</taxon>
        <taxon>Magnaporthales</taxon>
        <taxon>Magnaporthaceae</taxon>
        <taxon>Magnaporthiopsis</taxon>
    </lineage>
</organism>
<gene>
    <name evidence="1" type="ORF">MAPG_08603</name>
</gene>
<dbReference type="EMBL" id="ADBL01002077">
    <property type="status" value="NOT_ANNOTATED_CDS"/>
    <property type="molecule type" value="Genomic_DNA"/>
</dbReference>
<keyword evidence="3" id="KW-1185">Reference proteome</keyword>
<dbReference type="EMBL" id="GL876973">
    <property type="protein sequence ID" value="KLU89632.1"/>
    <property type="molecule type" value="Genomic_DNA"/>
</dbReference>
<accession>A0A0C4E7T1</accession>
<reference evidence="2" key="5">
    <citation type="submission" date="2015-06" db="UniProtKB">
        <authorList>
            <consortium name="EnsemblFungi"/>
        </authorList>
    </citation>
    <scope>IDENTIFICATION</scope>
    <source>
        <strain evidence="2">ATCC 64411</strain>
    </source>
</reference>
<proteinExistence type="predicted"/>
<reference evidence="1" key="3">
    <citation type="submission" date="2011-03" db="EMBL/GenBank/DDBJ databases">
        <title>Annotation of Magnaporthe poae ATCC 64411.</title>
        <authorList>
            <person name="Ma L.-J."/>
            <person name="Dead R."/>
            <person name="Young S.K."/>
            <person name="Zeng Q."/>
            <person name="Gargeya S."/>
            <person name="Fitzgerald M."/>
            <person name="Haas B."/>
            <person name="Abouelleil A."/>
            <person name="Alvarado L."/>
            <person name="Arachchi H.M."/>
            <person name="Berlin A."/>
            <person name="Brown A."/>
            <person name="Chapman S.B."/>
            <person name="Chen Z."/>
            <person name="Dunbar C."/>
            <person name="Freedman E."/>
            <person name="Gearin G."/>
            <person name="Gellesch M."/>
            <person name="Goldberg J."/>
            <person name="Griggs A."/>
            <person name="Gujja S."/>
            <person name="Heiman D."/>
            <person name="Howarth C."/>
            <person name="Larson L."/>
            <person name="Lui A."/>
            <person name="MacDonald P.J.P."/>
            <person name="Mehta T."/>
            <person name="Montmayeur A."/>
            <person name="Murphy C."/>
            <person name="Neiman D."/>
            <person name="Pearson M."/>
            <person name="Priest M."/>
            <person name="Roberts A."/>
            <person name="Saif S."/>
            <person name="Shea T."/>
            <person name="Shenoy N."/>
            <person name="Sisk P."/>
            <person name="Stolte C."/>
            <person name="Sykes S."/>
            <person name="Yandava C."/>
            <person name="Wortman J."/>
            <person name="Nusbaum C."/>
            <person name="Birren B."/>
        </authorList>
    </citation>
    <scope>NUCLEOTIDE SEQUENCE</scope>
    <source>
        <strain evidence="1">ATCC 64411</strain>
    </source>
</reference>
<dbReference type="VEuPathDB" id="FungiDB:MAPG_08603"/>
<dbReference type="Proteomes" id="UP000011715">
    <property type="component" value="Unassembled WGS sequence"/>
</dbReference>
<evidence type="ECO:0000313" key="3">
    <source>
        <dbReference type="Proteomes" id="UP000011715"/>
    </source>
</evidence>
<protein>
    <submittedName>
        <fullName evidence="1 2">Uncharacterized protein</fullName>
    </submittedName>
</protein>
<sequence>MSRCLKALSIDRGALGDRGIVGLLSAVDEVLPEESQVSDEWAILEVFNPRPENPKPFRPEKNAVEFAKVVYRQLYGRDVSPEQLANRFIRDE</sequence>
<evidence type="ECO:0000313" key="2">
    <source>
        <dbReference type="EnsemblFungi" id="MAPG_08603T0"/>
    </source>
</evidence>
<dbReference type="EnsemblFungi" id="MAPG_08603T0">
    <property type="protein sequence ID" value="MAPG_08603T0"/>
    <property type="gene ID" value="MAPG_08603"/>
</dbReference>
<name>A0A0C4E7T1_MAGP6</name>
<dbReference type="AlphaFoldDB" id="A0A0C4E7T1"/>
<reference evidence="1" key="2">
    <citation type="submission" date="2010-05" db="EMBL/GenBank/DDBJ databases">
        <title>The Genome Sequence of Magnaporthe poae strain ATCC 64411.</title>
        <authorList>
            <consortium name="The Broad Institute Genome Sequencing Platform"/>
            <consortium name="Broad Institute Genome Sequencing Center for Infectious Disease"/>
            <person name="Ma L.-J."/>
            <person name="Dead R."/>
            <person name="Young S."/>
            <person name="Zeng Q."/>
            <person name="Koehrsen M."/>
            <person name="Alvarado L."/>
            <person name="Berlin A."/>
            <person name="Chapman S.B."/>
            <person name="Chen Z."/>
            <person name="Freedman E."/>
            <person name="Gellesch M."/>
            <person name="Goldberg J."/>
            <person name="Griggs A."/>
            <person name="Gujja S."/>
            <person name="Heilman E.R."/>
            <person name="Heiman D."/>
            <person name="Hepburn T."/>
            <person name="Howarth C."/>
            <person name="Jen D."/>
            <person name="Larson L."/>
            <person name="Mehta T."/>
            <person name="Neiman D."/>
            <person name="Pearson M."/>
            <person name="Roberts A."/>
            <person name="Saif S."/>
            <person name="Shea T."/>
            <person name="Shenoy N."/>
            <person name="Sisk P."/>
            <person name="Stolte C."/>
            <person name="Sykes S."/>
            <person name="Walk T."/>
            <person name="White J."/>
            <person name="Yandava C."/>
            <person name="Haas B."/>
            <person name="Nusbaum C."/>
            <person name="Birren B."/>
        </authorList>
    </citation>
    <scope>NUCLEOTIDE SEQUENCE</scope>
    <source>
        <strain evidence="1">ATCC 64411</strain>
    </source>
</reference>
<evidence type="ECO:0000313" key="1">
    <source>
        <dbReference type="EMBL" id="KLU89632.1"/>
    </source>
</evidence>